<evidence type="ECO:0000313" key="2">
    <source>
        <dbReference type="Proteomes" id="UP000185895"/>
    </source>
</evidence>
<keyword evidence="2" id="KW-1185">Reference proteome</keyword>
<protein>
    <submittedName>
        <fullName evidence="1">Uncharacterized protein</fullName>
    </submittedName>
</protein>
<organism evidence="1 2">
    <name type="scientific">Acinetobacter qingfengensis</name>
    <dbReference type="NCBI Taxonomy" id="1262585"/>
    <lineage>
        <taxon>Bacteria</taxon>
        <taxon>Pseudomonadati</taxon>
        <taxon>Pseudomonadota</taxon>
        <taxon>Gammaproteobacteria</taxon>
        <taxon>Moraxellales</taxon>
        <taxon>Moraxellaceae</taxon>
        <taxon>Acinetobacter</taxon>
    </lineage>
</organism>
<proteinExistence type="predicted"/>
<gene>
    <name evidence="1" type="ORF">BJI46_13135</name>
</gene>
<evidence type="ECO:0000313" key="1">
    <source>
        <dbReference type="EMBL" id="OEY94945.1"/>
    </source>
</evidence>
<dbReference type="EMBL" id="MKKK01000029">
    <property type="protein sequence ID" value="OEY94945.1"/>
    <property type="molecule type" value="Genomic_DNA"/>
</dbReference>
<accession>A0A1E7R6R2</accession>
<sequence>MSDGFLKDKSKDEILDVIRQFIVESFSKPEPLPHMYMNCGYLMCLLDLGIINTEEFEVLSTAATGGKEI</sequence>
<dbReference type="RefSeq" id="WP_070070080.1">
    <property type="nucleotide sequence ID" value="NZ_MKKK01000029.1"/>
</dbReference>
<dbReference type="AlphaFoldDB" id="A0A1E7R6R2"/>
<name>A0A1E7R6R2_9GAMM</name>
<reference evidence="1 2" key="1">
    <citation type="submission" date="2016-09" db="EMBL/GenBank/DDBJ databases">
        <authorList>
            <person name="Capua I."/>
            <person name="De Benedictis P."/>
            <person name="Joannis T."/>
            <person name="Lombin L.H."/>
            <person name="Cattoli G."/>
        </authorList>
    </citation>
    <scope>NUCLEOTIDE SEQUENCE [LARGE SCALE GENOMIC DNA]</scope>
    <source>
        <strain evidence="1 2">ANC 4671</strain>
    </source>
</reference>
<dbReference type="Proteomes" id="UP000185895">
    <property type="component" value="Unassembled WGS sequence"/>
</dbReference>
<comment type="caution">
    <text evidence="1">The sequence shown here is derived from an EMBL/GenBank/DDBJ whole genome shotgun (WGS) entry which is preliminary data.</text>
</comment>